<dbReference type="EMBL" id="LSYS01005191">
    <property type="protein sequence ID" value="OPJ78354.1"/>
    <property type="molecule type" value="Genomic_DNA"/>
</dbReference>
<dbReference type="Proteomes" id="UP000190648">
    <property type="component" value="Unassembled WGS sequence"/>
</dbReference>
<evidence type="ECO:0000313" key="2">
    <source>
        <dbReference type="Proteomes" id="UP000190648"/>
    </source>
</evidence>
<organism evidence="1 2">
    <name type="scientific">Patagioenas fasciata monilis</name>
    <dbReference type="NCBI Taxonomy" id="372326"/>
    <lineage>
        <taxon>Eukaryota</taxon>
        <taxon>Metazoa</taxon>
        <taxon>Chordata</taxon>
        <taxon>Craniata</taxon>
        <taxon>Vertebrata</taxon>
        <taxon>Euteleostomi</taxon>
        <taxon>Archelosauria</taxon>
        <taxon>Archosauria</taxon>
        <taxon>Dinosauria</taxon>
        <taxon>Saurischia</taxon>
        <taxon>Theropoda</taxon>
        <taxon>Coelurosauria</taxon>
        <taxon>Aves</taxon>
        <taxon>Neognathae</taxon>
        <taxon>Neoaves</taxon>
        <taxon>Columbimorphae</taxon>
        <taxon>Columbiformes</taxon>
        <taxon>Columbidae</taxon>
        <taxon>Patagioenas</taxon>
    </lineage>
</organism>
<dbReference type="AlphaFoldDB" id="A0A1V4K1T7"/>
<accession>A0A1V4K1T7</accession>
<keyword evidence="2" id="KW-1185">Reference proteome</keyword>
<gene>
    <name evidence="1" type="ORF">AV530_015295</name>
</gene>
<sequence>MKEDAWEVVGLVCEGEKAGTLVQRACCINLFSQFRISRARDLLRDAWPHLESMLRRNEDAPWLIQERGGSNPQLAGGRGAVELWWEVQEEN</sequence>
<comment type="caution">
    <text evidence="1">The sequence shown here is derived from an EMBL/GenBank/DDBJ whole genome shotgun (WGS) entry which is preliminary data.</text>
</comment>
<evidence type="ECO:0000313" key="1">
    <source>
        <dbReference type="EMBL" id="OPJ78354.1"/>
    </source>
</evidence>
<protein>
    <submittedName>
        <fullName evidence="1">Uncharacterized protein</fullName>
    </submittedName>
</protein>
<proteinExistence type="predicted"/>
<reference evidence="1 2" key="1">
    <citation type="submission" date="2016-02" db="EMBL/GenBank/DDBJ databases">
        <title>Band-tailed pigeon sequencing and assembly.</title>
        <authorList>
            <person name="Soares A.E."/>
            <person name="Novak B.J."/>
            <person name="Rice E.S."/>
            <person name="O'Connell B."/>
            <person name="Chang D."/>
            <person name="Weber S."/>
            <person name="Shapiro B."/>
        </authorList>
    </citation>
    <scope>NUCLEOTIDE SEQUENCE [LARGE SCALE GENOMIC DNA]</scope>
    <source>
        <strain evidence="1">BTP2013</strain>
        <tissue evidence="1">Blood</tissue>
    </source>
</reference>
<name>A0A1V4K1T7_PATFA</name>